<organism evidence="1 2">
    <name type="scientific">Pyrobaculum aerophilum</name>
    <dbReference type="NCBI Taxonomy" id="13773"/>
    <lineage>
        <taxon>Archaea</taxon>
        <taxon>Thermoproteota</taxon>
        <taxon>Thermoprotei</taxon>
        <taxon>Thermoproteales</taxon>
        <taxon>Thermoproteaceae</taxon>
        <taxon>Pyrobaculum</taxon>
    </lineage>
</organism>
<accession>A0A371R375</accession>
<evidence type="ECO:0008006" key="3">
    <source>
        <dbReference type="Google" id="ProtNLM"/>
    </source>
</evidence>
<sequence length="330" mass="36522">MTKLLFDALTPKQARIAAVLHLEGAKRGVEIVITCREYMHVGDMLRLYGVPHRCIGKYGVSLYEKLVFGLERQRALADIGAGVDAMLGFPSPDAARVIFGLGKPLIILNDTPHAAHVNRLVIPLSEVLISPAAVPEEAWRGYCPKKIVFFNGVFEYMWVSRFVPNAEAVRRLGLSPGTYVVFRPEEAHAAYYKWSYAEVRMKLIKELKEMGYVVVNVPRYPDQVIEGVVNITEAVDHLQLAYFSAGVITGGASMATEAALLGVPALSYFPESYYVDKYLVEMGAPLYRCKELDSCLKAVRAMLQTGKTAPPKLEDPTQLILKVAEEVLSA</sequence>
<comment type="caution">
    <text evidence="1">The sequence shown here is derived from an EMBL/GenBank/DDBJ whole genome shotgun (WGS) entry which is preliminary data.</text>
</comment>
<evidence type="ECO:0000313" key="2">
    <source>
        <dbReference type="Proteomes" id="UP000257123"/>
    </source>
</evidence>
<dbReference type="AlphaFoldDB" id="A0A371R375"/>
<dbReference type="PANTHER" id="PTHR39662">
    <property type="entry name" value="DUF354 DOMAIN-CONTAINING PROTEIN-RELATED"/>
    <property type="match status" value="1"/>
</dbReference>
<dbReference type="RefSeq" id="WP_116420319.1">
    <property type="nucleotide sequence ID" value="NZ_NMUE01000002.1"/>
</dbReference>
<dbReference type="PANTHER" id="PTHR39662:SF2">
    <property type="entry name" value="DUF354 DOMAIN-CONTAINING PROTEIN"/>
    <property type="match status" value="1"/>
</dbReference>
<gene>
    <name evidence="1" type="ORF">CGL51_00790</name>
</gene>
<dbReference type="InterPro" id="IPR007152">
    <property type="entry name" value="DUF354"/>
</dbReference>
<evidence type="ECO:0000313" key="1">
    <source>
        <dbReference type="EMBL" id="RFA98255.1"/>
    </source>
</evidence>
<dbReference type="Pfam" id="PF04007">
    <property type="entry name" value="DUF354"/>
    <property type="match status" value="1"/>
</dbReference>
<dbReference type="Proteomes" id="UP000257123">
    <property type="component" value="Unassembled WGS sequence"/>
</dbReference>
<protein>
    <recommendedName>
        <fullName evidence="3">DUF354 domain-containing protein</fullName>
    </recommendedName>
</protein>
<dbReference type="SUPFAM" id="SSF53756">
    <property type="entry name" value="UDP-Glycosyltransferase/glycogen phosphorylase"/>
    <property type="match status" value="1"/>
</dbReference>
<dbReference type="PIRSF" id="PIRSF005357">
    <property type="entry name" value="UCP005357"/>
    <property type="match status" value="1"/>
</dbReference>
<proteinExistence type="predicted"/>
<dbReference type="EMBL" id="NMUE01000002">
    <property type="protein sequence ID" value="RFA98255.1"/>
    <property type="molecule type" value="Genomic_DNA"/>
</dbReference>
<name>A0A371R375_9CREN</name>
<reference evidence="1 2" key="1">
    <citation type="submission" date="2017-07" db="EMBL/GenBank/DDBJ databases">
        <title>Draft genome sequence of aerobic hyperthermophilic archaea, Pyrobaculum aerophilum YKB31 and YKB32.</title>
        <authorList>
            <person name="Mochizuki T."/>
            <person name="Berliner A.J."/>
            <person name="Yoshida-Takashima Y."/>
            <person name="Takaki Y."/>
            <person name="Nunoura T."/>
            <person name="Takai K."/>
        </authorList>
    </citation>
    <scope>NUCLEOTIDE SEQUENCE [LARGE SCALE GENOMIC DNA]</scope>
    <source>
        <strain evidence="1 2">YKB31</strain>
    </source>
</reference>